<name>A0A379CDK6_9FIRM</name>
<dbReference type="AlphaFoldDB" id="A0A379CDK6"/>
<proteinExistence type="predicted"/>
<accession>A0A379CDK6</accession>
<reference evidence="1 2" key="1">
    <citation type="submission" date="2018-06" db="EMBL/GenBank/DDBJ databases">
        <authorList>
            <consortium name="Pathogen Informatics"/>
            <person name="Doyle S."/>
        </authorList>
    </citation>
    <scope>NUCLEOTIDE SEQUENCE [LARGE SCALE GENOMIC DNA]</scope>
    <source>
        <strain evidence="1 2">NCTC11460</strain>
    </source>
</reference>
<evidence type="ECO:0000313" key="2">
    <source>
        <dbReference type="Proteomes" id="UP000255101"/>
    </source>
</evidence>
<sequence>MSTKNENTLQKKYIEIKSKLDYSLVRYEDRLKLVKEILKIEKINGVEFPEDFWLGLFEQSIDESTGLDNSPIRVCLNQNDDLYTGSFTATLLETISSYLINTPELKKEDDRIKIYHTKEMFDRALQEEEKVKELMLNKDGEDKVDFAIFTRQKNYKKSKDIEIKEKDIKKSKTLTDYNNFLEYLKSERKMYSNLKASKKRLHSSDLRRLKIINRLIFITKKDMVDVYMSEHKPIRFKNPLKDNGSPDWNYLDMMDSSIIKLLLPMVKSDDIGDDLNIILMDLDTLIKHTNFTDKQKEILSLYRDGCSVSIIAEKLDTTRPNVSQILNSAVKRITNQYYKEYEDWYYLNVCKGNYGVCSACGCIKLKSQLKRKRRESKKGFCDKCYELI</sequence>
<dbReference type="Proteomes" id="UP000255101">
    <property type="component" value="Unassembled WGS sequence"/>
</dbReference>
<dbReference type="RefSeq" id="WP_019595623.1">
    <property type="nucleotide sequence ID" value="NZ_FOVA01000007.1"/>
</dbReference>
<dbReference type="InterPro" id="IPR013324">
    <property type="entry name" value="RNA_pol_sigma_r3/r4-like"/>
</dbReference>
<organism evidence="1 2">
    <name type="scientific">Peptostreptococcus anaerobius</name>
    <dbReference type="NCBI Taxonomy" id="1261"/>
    <lineage>
        <taxon>Bacteria</taxon>
        <taxon>Bacillati</taxon>
        <taxon>Bacillota</taxon>
        <taxon>Clostridia</taxon>
        <taxon>Peptostreptococcales</taxon>
        <taxon>Peptostreptococcaceae</taxon>
        <taxon>Peptostreptococcus</taxon>
    </lineage>
</organism>
<evidence type="ECO:0000313" key="1">
    <source>
        <dbReference type="EMBL" id="SUB60179.1"/>
    </source>
</evidence>
<protein>
    <submittedName>
        <fullName evidence="1">Putative transcriptional regulator</fullName>
    </submittedName>
</protein>
<gene>
    <name evidence="1" type="ORF">NCTC11460_00057</name>
</gene>
<dbReference type="EMBL" id="UGTB01000004">
    <property type="protein sequence ID" value="SUB60179.1"/>
    <property type="molecule type" value="Genomic_DNA"/>
</dbReference>
<dbReference type="SUPFAM" id="SSF88659">
    <property type="entry name" value="Sigma3 and sigma4 domains of RNA polymerase sigma factors"/>
    <property type="match status" value="1"/>
</dbReference>